<sequence length="287" mass="32446">MPIFNWVQKKLHQNVIRDGMTKSEKKKRGEGTSEIEKNTKAILDQVGLVDALDNWFDGVLTIGTFGFDTLKFQEEAEIDDGNECESVGIDHVVVDGSIIKNVSQESDPLISNENKVYDHHEDLGVLDIDHSDSVKTVENSVVVAAVEAEVDPEKKRTTLAELFMEDQDHDTKHDKEKQKNPNLNVDGQKVKYHKQNGSKLCSKFTFAKRMVTSKSKDKEQDSRPTKKVHDSRPIKKVHQIIKRMLKKKIHPDVDATRASKKDGPYKPALKCEALETLYLLNVPDCVA</sequence>
<dbReference type="GeneID" id="108809422"/>
<evidence type="ECO:0000313" key="5">
    <source>
        <dbReference type="Proteomes" id="UP000504610"/>
    </source>
</evidence>
<evidence type="ECO:0000313" key="6">
    <source>
        <dbReference type="RefSeq" id="XP_018437063.1"/>
    </source>
</evidence>
<keyword evidence="1" id="KW-0341">Growth regulation</keyword>
<reference evidence="5" key="1">
    <citation type="journal article" date="2019" name="Database">
        <title>The radish genome database (RadishGD): an integrated information resource for radish genomics.</title>
        <authorList>
            <person name="Yu H.J."/>
            <person name="Baek S."/>
            <person name="Lee Y.J."/>
            <person name="Cho A."/>
            <person name="Mun J.H."/>
        </authorList>
    </citation>
    <scope>NUCLEOTIDE SEQUENCE [LARGE SCALE GENOMIC DNA]</scope>
    <source>
        <strain evidence="5">cv. WK10039</strain>
    </source>
</reference>
<dbReference type="AlphaFoldDB" id="A0A6J0JNB0"/>
<evidence type="ECO:0000256" key="4">
    <source>
        <dbReference type="SAM" id="MobiDB-lite"/>
    </source>
</evidence>
<protein>
    <recommendedName>
        <fullName evidence="3">Protein TILLER ANGLE CONTROL 1</fullName>
    </recommendedName>
</protein>
<feature type="compositionally biased region" description="Basic and acidic residues" evidence="4">
    <location>
        <begin position="169"/>
        <end position="179"/>
    </location>
</feature>
<dbReference type="OrthoDB" id="1922866at2759"/>
<dbReference type="PANTHER" id="PTHR38366:SF1">
    <property type="entry name" value="PROTEIN TILLER ANGLE CONTROL 1"/>
    <property type="match status" value="1"/>
</dbReference>
<gene>
    <name evidence="6" type="primary">LOC108809422</name>
</gene>
<dbReference type="GO" id="GO:0001763">
    <property type="term" value="P:morphogenesis of a branching structure"/>
    <property type="evidence" value="ECO:0007669"/>
    <property type="project" value="InterPro"/>
</dbReference>
<accession>A0A6J0JNB0</accession>
<comment type="similarity">
    <text evidence="2">Belongs to the TAC family.</text>
</comment>
<name>A0A6J0JNB0_RAPSA</name>
<feature type="region of interest" description="Disordered" evidence="4">
    <location>
        <begin position="212"/>
        <end position="236"/>
    </location>
</feature>
<feature type="compositionally biased region" description="Basic and acidic residues" evidence="4">
    <location>
        <begin position="214"/>
        <end position="233"/>
    </location>
</feature>
<keyword evidence="5" id="KW-1185">Reference proteome</keyword>
<evidence type="ECO:0000256" key="1">
    <source>
        <dbReference type="ARBA" id="ARBA00022604"/>
    </source>
</evidence>
<dbReference type="Proteomes" id="UP000504610">
    <property type="component" value="Chromosome 6"/>
</dbReference>
<dbReference type="InterPro" id="IPR044989">
    <property type="entry name" value="TAC1"/>
</dbReference>
<dbReference type="RefSeq" id="XP_018437063.1">
    <property type="nucleotide sequence ID" value="XM_018581561.2"/>
</dbReference>
<dbReference type="PANTHER" id="PTHR38366">
    <property type="entry name" value="NAD-DEPENDENT PROTEIN DEACETYLASE HST1-LIKE PROTEIN"/>
    <property type="match status" value="1"/>
</dbReference>
<evidence type="ECO:0000256" key="2">
    <source>
        <dbReference type="ARBA" id="ARBA00025796"/>
    </source>
</evidence>
<reference evidence="6" key="2">
    <citation type="submission" date="2025-08" db="UniProtKB">
        <authorList>
            <consortium name="RefSeq"/>
        </authorList>
    </citation>
    <scope>IDENTIFICATION</scope>
    <source>
        <tissue evidence="6">Leaf</tissue>
    </source>
</reference>
<feature type="region of interest" description="Disordered" evidence="4">
    <location>
        <begin position="165"/>
        <end position="186"/>
    </location>
</feature>
<dbReference type="KEGG" id="rsz:108809422"/>
<proteinExistence type="inferred from homology"/>
<evidence type="ECO:0000256" key="3">
    <source>
        <dbReference type="ARBA" id="ARBA00026138"/>
    </source>
</evidence>
<organism evidence="5 6">
    <name type="scientific">Raphanus sativus</name>
    <name type="common">Radish</name>
    <name type="synonym">Raphanus raphanistrum var. sativus</name>
    <dbReference type="NCBI Taxonomy" id="3726"/>
    <lineage>
        <taxon>Eukaryota</taxon>
        <taxon>Viridiplantae</taxon>
        <taxon>Streptophyta</taxon>
        <taxon>Embryophyta</taxon>
        <taxon>Tracheophyta</taxon>
        <taxon>Spermatophyta</taxon>
        <taxon>Magnoliopsida</taxon>
        <taxon>eudicotyledons</taxon>
        <taxon>Gunneridae</taxon>
        <taxon>Pentapetalae</taxon>
        <taxon>rosids</taxon>
        <taxon>malvids</taxon>
        <taxon>Brassicales</taxon>
        <taxon>Brassicaceae</taxon>
        <taxon>Brassiceae</taxon>
        <taxon>Raphanus</taxon>
    </lineage>
</organism>